<feature type="domain" description="DAC" evidence="1">
    <location>
        <begin position="355"/>
        <end position="508"/>
    </location>
</feature>
<reference evidence="2" key="1">
    <citation type="submission" date="2019-09" db="EMBL/GenBank/DDBJ databases">
        <title>Characterisation of the sponge microbiome using genome-centric metagenomics.</title>
        <authorList>
            <person name="Engelberts J.P."/>
            <person name="Robbins S.J."/>
            <person name="De Goeij J.M."/>
            <person name="Aranda M."/>
            <person name="Bell S.C."/>
            <person name="Webster N.S."/>
        </authorList>
    </citation>
    <scope>NUCLEOTIDE SEQUENCE</scope>
    <source>
        <strain evidence="2">SB0662_bin_9</strain>
    </source>
</reference>
<dbReference type="Gene3D" id="3.40.1700.10">
    <property type="entry name" value="DNA integrity scanning protein, DisA, N-terminal domain"/>
    <property type="match status" value="1"/>
</dbReference>
<proteinExistence type="predicted"/>
<protein>
    <recommendedName>
        <fullName evidence="1">DAC domain-containing protein</fullName>
    </recommendedName>
</protein>
<comment type="caution">
    <text evidence="2">The sequence shown here is derived from an EMBL/GenBank/DDBJ whole genome shotgun (WGS) entry which is preliminary data.</text>
</comment>
<name>A0A6B1DSG9_9CHLR</name>
<dbReference type="AlphaFoldDB" id="A0A6B1DSG9"/>
<dbReference type="Pfam" id="PF21750">
    <property type="entry name" value="DACNH"/>
    <property type="match status" value="1"/>
</dbReference>
<evidence type="ECO:0000313" key="2">
    <source>
        <dbReference type="EMBL" id="MYD89334.1"/>
    </source>
</evidence>
<dbReference type="Pfam" id="PF02457">
    <property type="entry name" value="DAC"/>
    <property type="match status" value="1"/>
</dbReference>
<dbReference type="SUPFAM" id="SSF143597">
    <property type="entry name" value="YojJ-like"/>
    <property type="match status" value="1"/>
</dbReference>
<dbReference type="PROSITE" id="PS51794">
    <property type="entry name" value="DAC"/>
    <property type="match status" value="1"/>
</dbReference>
<gene>
    <name evidence="2" type="ORF">F4Y08_03195</name>
</gene>
<dbReference type="InterPro" id="IPR048554">
    <property type="entry name" value="DACNG"/>
</dbReference>
<dbReference type="InterPro" id="IPR048555">
    <property type="entry name" value="DACNH"/>
</dbReference>
<dbReference type="Pfam" id="PF21752">
    <property type="entry name" value="DACNG"/>
    <property type="match status" value="1"/>
</dbReference>
<dbReference type="EMBL" id="VXPY01000015">
    <property type="protein sequence ID" value="MYD89334.1"/>
    <property type="molecule type" value="Genomic_DNA"/>
</dbReference>
<accession>A0A6B1DSG9</accession>
<evidence type="ECO:0000259" key="1">
    <source>
        <dbReference type="PROSITE" id="PS51794"/>
    </source>
</evidence>
<organism evidence="2">
    <name type="scientific">Caldilineaceae bacterium SB0662_bin_9</name>
    <dbReference type="NCBI Taxonomy" id="2605258"/>
    <lineage>
        <taxon>Bacteria</taxon>
        <taxon>Bacillati</taxon>
        <taxon>Chloroflexota</taxon>
        <taxon>Caldilineae</taxon>
        <taxon>Caldilineales</taxon>
        <taxon>Caldilineaceae</taxon>
    </lineage>
</organism>
<dbReference type="InterPro" id="IPR003390">
    <property type="entry name" value="DNA_integrity_scan_DisA_N"/>
</dbReference>
<sequence length="591" mass="66010">MRGQLIKLFMWGYQPHFRVDVELSMNAVMKELGVSEAGAECLLVGARIPCHENPNDVCVEPEEGKWPINLFDGLLEAIETEFASHPMQKIFYDDRPSMEEKPENIRKDSVRRAVQQALTSYDLDHGVHSFAGAPAPVGDYYVVPVLQLPGTLFQQFPPLHKPISDDGRFTGHESLIHAAIAEVLVEACNELVQPEPGRNLRRRWASAEELVRRAAASFMYTPGIVIGDKMFFAFDLFEQINLMSSLMYEGTRGTGRLLLAQPDSVAVNMSLRFATPVPFREPGWARKVLELATGSTALIADCAKIFGLGDVATDHNPGESQDVFVIEFLDHYHWRLLCGDKTLLISEYGRPSLPQAVLSRVLLLDTYQRLFPTANMEDFECFWELCQAAVEQHHGSMLVVTEDAECEAARLQSQGTQIESKKLTPTLYRQVSGIDGAVIVDPYSNCYAIGVILDGLAHPACTPSRGARYNSGIRYVHAADAQCLAVVVSADQTVNVIPEMRLRVQRSAIVTAIATLETATADNYHEAIRWLDRHRFYLSQEQCDQVNAALERIQNEPMDVGELRIQWSKFSLHPDLDESFFLHEGTGSNSV</sequence>
<dbReference type="InterPro" id="IPR036888">
    <property type="entry name" value="DNA_integrity_DisA_N_sf"/>
</dbReference>